<dbReference type="Proteomes" id="UP001140949">
    <property type="component" value="Unassembled WGS sequence"/>
</dbReference>
<feature type="transmembrane region" description="Helical" evidence="1">
    <location>
        <begin position="12"/>
        <end position="33"/>
    </location>
</feature>
<evidence type="ECO:0000256" key="1">
    <source>
        <dbReference type="SAM" id="Phobius"/>
    </source>
</evidence>
<accession>A0AAX6GHN1</accession>
<proteinExistence type="predicted"/>
<dbReference type="AlphaFoldDB" id="A0AAX6GHN1"/>
<evidence type="ECO:0000313" key="3">
    <source>
        <dbReference type="Proteomes" id="UP001140949"/>
    </source>
</evidence>
<reference evidence="2" key="1">
    <citation type="journal article" date="2023" name="GigaByte">
        <title>Genome assembly of the bearded iris, Iris pallida Lam.</title>
        <authorList>
            <person name="Bruccoleri R.E."/>
            <person name="Oakeley E.J."/>
            <person name="Faust A.M.E."/>
            <person name="Altorfer M."/>
            <person name="Dessus-Babus S."/>
            <person name="Burckhardt D."/>
            <person name="Oertli M."/>
            <person name="Naumann U."/>
            <person name="Petersen F."/>
            <person name="Wong J."/>
        </authorList>
    </citation>
    <scope>NUCLEOTIDE SEQUENCE</scope>
    <source>
        <strain evidence="2">GSM-AAB239-AS_SAM_17_03QT</strain>
    </source>
</reference>
<gene>
    <name evidence="2" type="ORF">M6B38_364115</name>
</gene>
<keyword evidence="1" id="KW-1133">Transmembrane helix</keyword>
<evidence type="ECO:0000313" key="2">
    <source>
        <dbReference type="EMBL" id="KAJ6828306.1"/>
    </source>
</evidence>
<dbReference type="EMBL" id="JANAVB010019436">
    <property type="protein sequence ID" value="KAJ6828306.1"/>
    <property type="molecule type" value="Genomic_DNA"/>
</dbReference>
<organism evidence="2 3">
    <name type="scientific">Iris pallida</name>
    <name type="common">Sweet iris</name>
    <dbReference type="NCBI Taxonomy" id="29817"/>
    <lineage>
        <taxon>Eukaryota</taxon>
        <taxon>Viridiplantae</taxon>
        <taxon>Streptophyta</taxon>
        <taxon>Embryophyta</taxon>
        <taxon>Tracheophyta</taxon>
        <taxon>Spermatophyta</taxon>
        <taxon>Magnoliopsida</taxon>
        <taxon>Liliopsida</taxon>
        <taxon>Asparagales</taxon>
        <taxon>Iridaceae</taxon>
        <taxon>Iridoideae</taxon>
        <taxon>Irideae</taxon>
        <taxon>Iris</taxon>
    </lineage>
</organism>
<protein>
    <submittedName>
        <fullName evidence="2">Uncharacterized protein</fullName>
    </submittedName>
</protein>
<keyword evidence="1" id="KW-0812">Transmembrane</keyword>
<reference evidence="2" key="2">
    <citation type="submission" date="2023-04" db="EMBL/GenBank/DDBJ databases">
        <authorList>
            <person name="Bruccoleri R.E."/>
            <person name="Oakeley E.J."/>
            <person name="Faust A.-M."/>
            <person name="Dessus-Babus S."/>
            <person name="Altorfer M."/>
            <person name="Burckhardt D."/>
            <person name="Oertli M."/>
            <person name="Naumann U."/>
            <person name="Petersen F."/>
            <person name="Wong J."/>
        </authorList>
    </citation>
    <scope>NUCLEOTIDE SEQUENCE</scope>
    <source>
        <strain evidence="2">GSM-AAB239-AS_SAM_17_03QT</strain>
        <tissue evidence="2">Leaf</tissue>
    </source>
</reference>
<name>A0AAX6GHN1_IRIPA</name>
<sequence>MATSSSSAARVSLRLAVAILLLFAAFYVCRPLYWKLSATIHDIRHNKQTVKQGLLHLPLSSSSSGSLLFYLSLRDLELRARGPEVGGLDPRRVRLWIDRRTEHRREGHQPPDSPAQLIRKSVTKINKPNTRKGHLVLLSLKNNC</sequence>
<keyword evidence="1" id="KW-0472">Membrane</keyword>
<comment type="caution">
    <text evidence="2">The sequence shown here is derived from an EMBL/GenBank/DDBJ whole genome shotgun (WGS) entry which is preliminary data.</text>
</comment>
<keyword evidence="3" id="KW-1185">Reference proteome</keyword>